<evidence type="ECO:0000256" key="3">
    <source>
        <dbReference type="SAM" id="SignalP"/>
    </source>
</evidence>
<dbReference type="PANTHER" id="PTHR12106">
    <property type="entry name" value="SORTILIN RELATED"/>
    <property type="match status" value="1"/>
</dbReference>
<dbReference type="SUPFAM" id="SSF50939">
    <property type="entry name" value="Sialidases"/>
    <property type="match status" value="2"/>
</dbReference>
<dbReference type="CDD" id="cd15482">
    <property type="entry name" value="Sialidase_non-viral"/>
    <property type="match status" value="1"/>
</dbReference>
<dbReference type="GO" id="GO:0016787">
    <property type="term" value="F:hydrolase activity"/>
    <property type="evidence" value="ECO:0007669"/>
    <property type="project" value="UniProtKB-KW"/>
</dbReference>
<dbReference type="AlphaFoldDB" id="A0A7V4WUS3"/>
<evidence type="ECO:0000256" key="1">
    <source>
        <dbReference type="ARBA" id="ARBA00022737"/>
    </source>
</evidence>
<dbReference type="InterPro" id="IPR031778">
    <property type="entry name" value="Sortilin_N"/>
</dbReference>
<feature type="signal peptide" evidence="3">
    <location>
        <begin position="1"/>
        <end position="17"/>
    </location>
</feature>
<dbReference type="Pfam" id="PF15902">
    <property type="entry name" value="Sortilin-Vps10"/>
    <property type="match status" value="1"/>
</dbReference>
<keyword evidence="3" id="KW-0732">Signal</keyword>
<dbReference type="InterPro" id="IPR036278">
    <property type="entry name" value="Sialidase_sf"/>
</dbReference>
<dbReference type="Gene3D" id="2.130.10.10">
    <property type="entry name" value="YVTN repeat-like/Quinoprotein amine dehydrogenase"/>
    <property type="match status" value="5"/>
</dbReference>
<gene>
    <name evidence="5" type="ORF">ENK44_03305</name>
</gene>
<keyword evidence="5" id="KW-0378">Hydrolase</keyword>
<keyword evidence="1" id="KW-0677">Repeat</keyword>
<protein>
    <submittedName>
        <fullName evidence="5">Glycosyl hydrolase</fullName>
    </submittedName>
</protein>
<feature type="chain" id="PRO_5030857553" evidence="3">
    <location>
        <begin position="18"/>
        <end position="983"/>
    </location>
</feature>
<dbReference type="EMBL" id="DRQG01000027">
    <property type="protein sequence ID" value="HGY54707.1"/>
    <property type="molecule type" value="Genomic_DNA"/>
</dbReference>
<name>A0A7V4WUS3_CALAY</name>
<dbReference type="InterPro" id="IPR015943">
    <property type="entry name" value="WD40/YVTN_repeat-like_dom_sf"/>
</dbReference>
<accession>A0A7V4WUS3</accession>
<organism evidence="5">
    <name type="scientific">Caldithrix abyssi</name>
    <dbReference type="NCBI Taxonomy" id="187145"/>
    <lineage>
        <taxon>Bacteria</taxon>
        <taxon>Pseudomonadati</taxon>
        <taxon>Calditrichota</taxon>
        <taxon>Calditrichia</taxon>
        <taxon>Calditrichales</taxon>
        <taxon>Calditrichaceae</taxon>
        <taxon>Caldithrix</taxon>
    </lineage>
</organism>
<dbReference type="InterPro" id="IPR050310">
    <property type="entry name" value="VPS10-sortilin"/>
</dbReference>
<dbReference type="Proteomes" id="UP000885779">
    <property type="component" value="Unassembled WGS sequence"/>
</dbReference>
<sequence length="983" mass="110369">MRIILMLLLTLSFTLTASFSQTASGKADSTMDTAPLPSPAKQRLQAFEQRQKLQRESLVANVSFRSVGPTVMSGRVVDIEANPDDPTEFYVAYASGGLWHTTNNGVSFEPLFDRQAVMTIGDIAVDWRHGGTVWVGTGENNSSRSSYSGTGLYKSEDGGKTWQFTGLPETQHIGRILIHPDDENILWVAALGHLYSSNPERGVYKTTDGGTTWKRVLFADDNSGAVDLAIDPSNPDILYAALWERSRRAWNFVESGPHSGIYKSTDGGESWQLLTNEKSGFPTGDGVGRIGITVAPSDPNIVFALLDNQFRREKEEEEYAVTKDLLRSISVKDFLKLDADDLNDFLDRNNFPMEFNADTLFQLVKKGTIKPVTLVEYLEDANAQLFDTPVIGAELYRSEDGGKTWQRTHKDYLDKVVYTFGYYFGQVRVDWQNPDRVYLLGVPILKSEDGGKTFVSINGDNVHVDHHALWLSPKRSGHIICGNDGGVNISYDDGKHWLKANTPAVGQFYTVAVDMDKPYNVYGGLQDNGVWVGPSTYKSGTRWTASGRYPYKSIMGGDGMQVAVDTRDNTTVYTGFQFGNYFRVNRQGGKPERITPCHKLGERPLRFNWQTPIHLSVHNQDILYFGSQKLHRSLNKGKDWETISGDLTKGGKKGDVPYGTLTTIHESPLKFGLIYTGSDDGLIYVTRDGGNSWQRISDNLPQNLWVSRVQASAHDTATVYATLNGYRWDHFDAYVYKSTDYGQNWQRIGTDLPAEPVNVIREDPHNAQILYVGTDHGLYVTLDGGAHFMGLSNGLPDAPVHDLVIQPRERDLVVATHGRSLYIADVAQLEQLTPEMLQKPLYVFPLKEITYSASWGNRNYAWNFNKAPEIQIVFYSAQKGKAVIKIYGKDDYLLHDVVDQAERGLNYVPYDLSVSIDTFKDYWDSIDKVQKEIDKIKTADDGRCYLRPGEYKIEITTAGKKQSRTFTIKEAKKKQRKKKKKTP</sequence>
<evidence type="ECO:0000256" key="2">
    <source>
        <dbReference type="SAM" id="MobiDB-lite"/>
    </source>
</evidence>
<proteinExistence type="predicted"/>
<feature type="compositionally biased region" description="Basic residues" evidence="2">
    <location>
        <begin position="971"/>
        <end position="983"/>
    </location>
</feature>
<evidence type="ECO:0000259" key="4">
    <source>
        <dbReference type="Pfam" id="PF15902"/>
    </source>
</evidence>
<feature type="domain" description="Sortilin N-terminal" evidence="4">
    <location>
        <begin position="152"/>
        <end position="305"/>
    </location>
</feature>
<evidence type="ECO:0000313" key="5">
    <source>
        <dbReference type="EMBL" id="HGY54707.1"/>
    </source>
</evidence>
<reference evidence="5" key="1">
    <citation type="journal article" date="2020" name="mSystems">
        <title>Genome- and Community-Level Interaction Insights into Carbon Utilization and Element Cycling Functions of Hydrothermarchaeota in Hydrothermal Sediment.</title>
        <authorList>
            <person name="Zhou Z."/>
            <person name="Liu Y."/>
            <person name="Xu W."/>
            <person name="Pan J."/>
            <person name="Luo Z.H."/>
            <person name="Li M."/>
        </authorList>
    </citation>
    <scope>NUCLEOTIDE SEQUENCE [LARGE SCALE GENOMIC DNA]</scope>
    <source>
        <strain evidence="5">HyVt-577</strain>
    </source>
</reference>
<comment type="caution">
    <text evidence="5">The sequence shown here is derived from an EMBL/GenBank/DDBJ whole genome shotgun (WGS) entry which is preliminary data.</text>
</comment>
<dbReference type="PANTHER" id="PTHR12106:SF27">
    <property type="entry name" value="SORTILIN-RELATED RECEPTOR"/>
    <property type="match status" value="1"/>
</dbReference>
<feature type="region of interest" description="Disordered" evidence="2">
    <location>
        <begin position="961"/>
        <end position="983"/>
    </location>
</feature>